<dbReference type="GeneID" id="92032032"/>
<evidence type="ECO:0008006" key="3">
    <source>
        <dbReference type="Google" id="ProtNLM"/>
    </source>
</evidence>
<gene>
    <name evidence="1" type="ORF">J3D65DRAFT_613586</name>
</gene>
<keyword evidence="2" id="KW-1185">Reference proteome</keyword>
<dbReference type="RefSeq" id="XP_066658666.1">
    <property type="nucleotide sequence ID" value="XM_066799126.1"/>
</dbReference>
<organism evidence="1 2">
    <name type="scientific">Phyllosticta citribraziliensis</name>
    <dbReference type="NCBI Taxonomy" id="989973"/>
    <lineage>
        <taxon>Eukaryota</taxon>
        <taxon>Fungi</taxon>
        <taxon>Dikarya</taxon>
        <taxon>Ascomycota</taxon>
        <taxon>Pezizomycotina</taxon>
        <taxon>Dothideomycetes</taxon>
        <taxon>Dothideomycetes incertae sedis</taxon>
        <taxon>Botryosphaeriales</taxon>
        <taxon>Phyllostictaceae</taxon>
        <taxon>Phyllosticta</taxon>
    </lineage>
</organism>
<dbReference type="InterPro" id="IPR050849">
    <property type="entry name" value="HAD-like_hydrolase_phosphatase"/>
</dbReference>
<dbReference type="InterPro" id="IPR036412">
    <property type="entry name" value="HAD-like_sf"/>
</dbReference>
<dbReference type="SUPFAM" id="SSF56784">
    <property type="entry name" value="HAD-like"/>
    <property type="match status" value="1"/>
</dbReference>
<dbReference type="Proteomes" id="UP001360953">
    <property type="component" value="Unassembled WGS sequence"/>
</dbReference>
<name>A0ABR1M7V2_9PEZI</name>
<protein>
    <recommendedName>
        <fullName evidence="3">Haloacid dehalogenase-like hydrolase</fullName>
    </recommendedName>
</protein>
<accession>A0ABR1M7V2</accession>
<dbReference type="PANTHER" id="PTHR28181">
    <property type="entry name" value="UPF0655 PROTEIN YCR015C"/>
    <property type="match status" value="1"/>
</dbReference>
<comment type="caution">
    <text evidence="1">The sequence shown here is derived from an EMBL/GenBank/DDBJ whole genome shotgun (WGS) entry which is preliminary data.</text>
</comment>
<dbReference type="PANTHER" id="PTHR28181:SF1">
    <property type="entry name" value="COLD TOLERANCE PROTEIN 1"/>
    <property type="match status" value="1"/>
</dbReference>
<reference evidence="1 2" key="1">
    <citation type="submission" date="2024-04" db="EMBL/GenBank/DDBJ databases">
        <title>Phyllosticta paracitricarpa is synonymous to the EU quarantine fungus P. citricarpa based on phylogenomic analyses.</title>
        <authorList>
            <consortium name="Lawrence Berkeley National Laboratory"/>
            <person name="Van ingen-buijs V.A."/>
            <person name="Van westerhoven A.C."/>
            <person name="Haridas S."/>
            <person name="Skiadas P."/>
            <person name="Martin F."/>
            <person name="Groenewald J.Z."/>
            <person name="Crous P.W."/>
            <person name="Seidl M.F."/>
        </authorList>
    </citation>
    <scope>NUCLEOTIDE SEQUENCE [LARGE SCALE GENOMIC DNA]</scope>
    <source>
        <strain evidence="1 2">CPC 17464</strain>
    </source>
</reference>
<proteinExistence type="predicted"/>
<evidence type="ECO:0000313" key="1">
    <source>
        <dbReference type="EMBL" id="KAK7542373.1"/>
    </source>
</evidence>
<sequence>MLRLLPARTLCRVCFAPTRAAPSLLRLPRVVARIRQPSLPSSPSFAALFHRRNMASAPLPIHLILDWDGTLTAKDTLHFLGQISAEHAAKHVAPPTSSWDDIVKAYVDDLDAHVQAYRPSSSERTTIAEETAWLASLEDVDLRSVKRVEDAGLFAGITADSVSQGAAKAVGSGQLQLRKGWEDLLFRNEGNHGVLRGKISILSVNWSATFIREALLHAAYDTKTLQSSLMDADALRRTLQNIDISANEFERLDHRNGSSGRLTKAGEKGIRTSQDKLQRMPIPHKYGGDELVIYVGDSCTDLEALLAADVGICIRDEPMGSGQRELAETLERIGVPVHRLKLLAEMPPPDDSRIDLWWTPSLEELSMSLDSLN</sequence>
<dbReference type="Gene3D" id="3.40.50.1000">
    <property type="entry name" value="HAD superfamily/HAD-like"/>
    <property type="match status" value="1"/>
</dbReference>
<dbReference type="InterPro" id="IPR023214">
    <property type="entry name" value="HAD_sf"/>
</dbReference>
<evidence type="ECO:0000313" key="2">
    <source>
        <dbReference type="Proteomes" id="UP001360953"/>
    </source>
</evidence>
<dbReference type="EMBL" id="JBBPEH010000002">
    <property type="protein sequence ID" value="KAK7542373.1"/>
    <property type="molecule type" value="Genomic_DNA"/>
</dbReference>